<gene>
    <name evidence="1" type="ORF">GHK48_31235</name>
</gene>
<protein>
    <submittedName>
        <fullName evidence="1">Uncharacterized protein</fullName>
    </submittedName>
</protein>
<organism evidence="1 2">
    <name type="scientific">Rhizobium fredii</name>
    <name type="common">Sinorhizobium fredii</name>
    <dbReference type="NCBI Taxonomy" id="380"/>
    <lineage>
        <taxon>Bacteria</taxon>
        <taxon>Pseudomonadati</taxon>
        <taxon>Pseudomonadota</taxon>
        <taxon>Alphaproteobacteria</taxon>
        <taxon>Hyphomicrobiales</taxon>
        <taxon>Rhizobiaceae</taxon>
        <taxon>Sinorhizobium/Ensifer group</taxon>
        <taxon>Sinorhizobium</taxon>
    </lineage>
</organism>
<name>A0A844AH95_RHIFR</name>
<dbReference type="RefSeq" id="WP_153297037.1">
    <property type="nucleotide sequence ID" value="NZ_BJNI01000176.1"/>
</dbReference>
<proteinExistence type="predicted"/>
<evidence type="ECO:0000313" key="2">
    <source>
        <dbReference type="Proteomes" id="UP000466694"/>
    </source>
</evidence>
<dbReference type="Proteomes" id="UP000466694">
    <property type="component" value="Unassembled WGS sequence"/>
</dbReference>
<sequence length="101" mass="11066">MSKSQLGGYDEERVPGACGRCVWDSQTARSILRLLREQLFLLDGRVAARLGGRTSAYEGRRFRMSGYEIRVLLCAAGDAPDVATQESPHSFLEGSSADLDN</sequence>
<accession>A0A844AH95</accession>
<dbReference type="GeneID" id="48977877"/>
<evidence type="ECO:0000313" key="1">
    <source>
        <dbReference type="EMBL" id="MQX12564.1"/>
    </source>
</evidence>
<dbReference type="EMBL" id="WISZ01000233">
    <property type="protein sequence ID" value="MQX12564.1"/>
    <property type="molecule type" value="Genomic_DNA"/>
</dbReference>
<dbReference type="AlphaFoldDB" id="A0A844AH95"/>
<reference evidence="1 2" key="1">
    <citation type="journal article" date="2013" name="Genome Biol.">
        <title>Comparative genomics of the core and accessory genomes of 48 Sinorhizobium strains comprising five genospecies.</title>
        <authorList>
            <person name="Sugawara M."/>
            <person name="Epstein B."/>
            <person name="Badgley B.D."/>
            <person name="Unno T."/>
            <person name="Xu L."/>
            <person name="Reese J."/>
            <person name="Gyaneshwar P."/>
            <person name="Denny R."/>
            <person name="Mudge J."/>
            <person name="Bharti A.K."/>
            <person name="Farmer A.D."/>
            <person name="May G.D."/>
            <person name="Woodward J.E."/>
            <person name="Medigue C."/>
            <person name="Vallenet D."/>
            <person name="Lajus A."/>
            <person name="Rouy Z."/>
            <person name="Martinez-Vaz B."/>
            <person name="Tiffin P."/>
            <person name="Young N.D."/>
            <person name="Sadowsky M.J."/>
        </authorList>
    </citation>
    <scope>NUCLEOTIDE SEQUENCE [LARGE SCALE GENOMIC DNA]</scope>
    <source>
        <strain evidence="1 2">USDA205</strain>
    </source>
</reference>
<comment type="caution">
    <text evidence="1">The sequence shown here is derived from an EMBL/GenBank/DDBJ whole genome shotgun (WGS) entry which is preliminary data.</text>
</comment>